<dbReference type="Gene3D" id="3.20.20.450">
    <property type="entry name" value="EAL domain"/>
    <property type="match status" value="1"/>
</dbReference>
<dbReference type="InterPro" id="IPR035919">
    <property type="entry name" value="EAL_sf"/>
</dbReference>
<dbReference type="SUPFAM" id="SSF141868">
    <property type="entry name" value="EAL domain-like"/>
    <property type="match status" value="1"/>
</dbReference>
<dbReference type="EMBL" id="JEOB01000004">
    <property type="protein sequence ID" value="EXM37526.1"/>
    <property type="molecule type" value="Genomic_DNA"/>
</dbReference>
<dbReference type="PROSITE" id="PS50883">
    <property type="entry name" value="EAL"/>
    <property type="match status" value="1"/>
</dbReference>
<dbReference type="InterPro" id="IPR001633">
    <property type="entry name" value="EAL_dom"/>
</dbReference>
<evidence type="ECO:0000313" key="2">
    <source>
        <dbReference type="EMBL" id="EXM37526.1"/>
    </source>
</evidence>
<protein>
    <submittedName>
        <fullName evidence="2">Diguanylate phosphodiesterase</fullName>
    </submittedName>
</protein>
<dbReference type="SMART" id="SM00052">
    <property type="entry name" value="EAL"/>
    <property type="match status" value="1"/>
</dbReference>
<organism evidence="2 3">
    <name type="scientific">Ruminococcus albus SY3</name>
    <dbReference type="NCBI Taxonomy" id="1341156"/>
    <lineage>
        <taxon>Bacteria</taxon>
        <taxon>Bacillati</taxon>
        <taxon>Bacillota</taxon>
        <taxon>Clostridia</taxon>
        <taxon>Eubacteriales</taxon>
        <taxon>Oscillospiraceae</taxon>
        <taxon>Ruminococcus</taxon>
    </lineage>
</organism>
<comment type="caution">
    <text evidence="2">The sequence shown here is derived from an EMBL/GenBank/DDBJ whole genome shotgun (WGS) entry which is preliminary data.</text>
</comment>
<dbReference type="CDD" id="cd01948">
    <property type="entry name" value="EAL"/>
    <property type="match status" value="1"/>
</dbReference>
<keyword evidence="3" id="KW-1185">Reference proteome</keyword>
<dbReference type="PATRIC" id="fig|1341156.4.peg.3662"/>
<accession>A0A011VQN0</accession>
<gene>
    <name evidence="2" type="ORF">RASY3_13205</name>
</gene>
<name>A0A011VQN0_RUMAL</name>
<dbReference type="OrthoDB" id="9813903at2"/>
<dbReference type="GO" id="GO:0071111">
    <property type="term" value="F:cyclic-guanylate-specific phosphodiesterase activity"/>
    <property type="evidence" value="ECO:0007669"/>
    <property type="project" value="InterPro"/>
</dbReference>
<dbReference type="InterPro" id="IPR050706">
    <property type="entry name" value="Cyclic-di-GMP_PDE-like"/>
</dbReference>
<dbReference type="Proteomes" id="UP000021369">
    <property type="component" value="Unassembled WGS sequence"/>
</dbReference>
<dbReference type="PANTHER" id="PTHR33121">
    <property type="entry name" value="CYCLIC DI-GMP PHOSPHODIESTERASE PDEF"/>
    <property type="match status" value="1"/>
</dbReference>
<dbReference type="RefSeq" id="WP_037289008.1">
    <property type="nucleotide sequence ID" value="NZ_JEOB01000004.1"/>
</dbReference>
<sequence>MNKKDIAALTKLFGELYTVRSEADLENVIENGIKCFGDKDISELKVQMYRLGGKMLTVDAENRDALKARRIAVLTDSERSEMEKVEEIIDGNLLKYYFQPIVSAIDGEIFSYEALMRSAADPSITPFHILKYAGLNDRLDDIEKATFMNVLTIIEREKEILGEKAIFINSIPNVSISGADAEKISELLRRNSDSAVVELTESAEADEAQLSIMKDRYRSMNIKIAVDDYGTGYSNVHNLLRYTPNFVKIDRSLLSEINSDQRKRHFVRDIIEFCHENNILALAEGVETALELRTVILMGVDLIQGYYTARPAPDLIASIPLEIKQEIKRYQQQRQDGMSTHVYKVEGSERVMLDKVKKQGYKCIRIHSSEERGDIAIVGSSALNTNIHIEIDDGFKGRVTLESAHLSSIKKSPCIKIGENCEVEISVFDDCFLRNGGIYVPESSELMFTGIGSIVIDVHDSVFYGIGGPLDKGHGKLSFCANVEFIIEAYGQQGTCIGSGLGGEINIQQGIFNIKMNGNNGVAIGAVTGSVDLDIRNCGLQVISTCLKGAIIGSRDSDAKIMLHGCSFKGVSSGNETVCLGSVNGNADVTIDNSNFVTDTRSDDLAVLGSLNKDSNVKLHNIAMIIDAVGQKAYVIGGAKGETSFHCYNVDVKITLSSVFDSITSAEGDDLKIGAGRYFVEINGEKRDLTPNI</sequence>
<evidence type="ECO:0000259" key="1">
    <source>
        <dbReference type="PROSITE" id="PS50883"/>
    </source>
</evidence>
<proteinExistence type="predicted"/>
<dbReference type="PANTHER" id="PTHR33121:SF76">
    <property type="entry name" value="SIGNALING PROTEIN"/>
    <property type="match status" value="1"/>
</dbReference>
<reference evidence="2 3" key="1">
    <citation type="submission" date="2013-06" db="EMBL/GenBank/DDBJ databases">
        <title>Rumen cellulosomics: divergent fiber-degrading strategies revealed by comparative genome-wide analysis of six Ruminococcal strains.</title>
        <authorList>
            <person name="Dassa B."/>
            <person name="Borovok I."/>
            <person name="Lamed R."/>
            <person name="Flint H."/>
            <person name="Yeoman C.J."/>
            <person name="White B."/>
            <person name="Bayer E.A."/>
        </authorList>
    </citation>
    <scope>NUCLEOTIDE SEQUENCE [LARGE SCALE GENOMIC DNA]</scope>
    <source>
        <strain evidence="2 3">SY3</strain>
    </source>
</reference>
<dbReference type="Pfam" id="PF00563">
    <property type="entry name" value="EAL"/>
    <property type="match status" value="1"/>
</dbReference>
<feature type="domain" description="EAL" evidence="1">
    <location>
        <begin position="78"/>
        <end position="325"/>
    </location>
</feature>
<dbReference type="AlphaFoldDB" id="A0A011VQN0"/>
<evidence type="ECO:0000313" key="3">
    <source>
        <dbReference type="Proteomes" id="UP000021369"/>
    </source>
</evidence>